<dbReference type="InterPro" id="IPR003675">
    <property type="entry name" value="Rce1/LyrA-like_dom"/>
</dbReference>
<evidence type="ECO:0000313" key="3">
    <source>
        <dbReference type="EMBL" id="QDU42246.1"/>
    </source>
</evidence>
<feature type="transmembrane region" description="Helical" evidence="1">
    <location>
        <begin position="401"/>
        <end position="423"/>
    </location>
</feature>
<evidence type="ECO:0000313" key="4">
    <source>
        <dbReference type="Proteomes" id="UP000319383"/>
    </source>
</evidence>
<feature type="transmembrane region" description="Helical" evidence="1">
    <location>
        <begin position="485"/>
        <end position="506"/>
    </location>
</feature>
<keyword evidence="4" id="KW-1185">Reference proteome</keyword>
<dbReference type="PANTHER" id="PTHR43471">
    <property type="entry name" value="ABC TRANSPORTER PERMEASE"/>
    <property type="match status" value="1"/>
</dbReference>
<dbReference type="RefSeq" id="WP_145374317.1">
    <property type="nucleotide sequence ID" value="NZ_CP036276.1"/>
</dbReference>
<feature type="transmembrane region" description="Helical" evidence="1">
    <location>
        <begin position="651"/>
        <end position="671"/>
    </location>
</feature>
<dbReference type="Pfam" id="PF02517">
    <property type="entry name" value="Rce1-like"/>
    <property type="match status" value="1"/>
</dbReference>
<feature type="transmembrane region" description="Helical" evidence="1">
    <location>
        <begin position="452"/>
        <end position="473"/>
    </location>
</feature>
<dbReference type="KEGG" id="sdyn:Mal52_07010"/>
<sequence>MTPTPDHEQPLYSASTGVLNRWRRLGRLAAKELREILRDRRTIITLVLMPVLVYPLLSIAFQQFFLSRAGDFQQPVYTIGIKGDQQYAEMTNFFARYAPSQDLKADDSTAPQPDKPKFKYFQAPDLRAAIQNGQVDLGLDFEIESPGGIGPEHALAARCELIYDSTSANGYEAAQIIRKAVDIANKEFLQQRLEQLGVDQRAVPVQTQIEELDTDADVAAVSLTSVIPLILILMTITGAVYPAIDLTAGERERGTLEILIAAPIPRMGLLIAKYIAVMTVAMLTASVNLAMMAVTISVSGLGEKLLGGNGLTPQMMIQVFCLLVLFAMFFSAVLLALTSFARSFKEAQAYLIPLMLLSLAPGVMSLMPGLELTGTLAVLPLINIVLLGRDLMQSNVELTSLVAVVVSTSIYSLVAIAIAGKIFGAEGVLYSTQGSWSDFLRRPDEPTGAPTLTNAMFCLACLFPAYFIISSLTARAEELPVATRVLLSAGATGFLFGLFPLAAAYLGRVRLIAGFSLWRPQLVTIVGGMLLGLSLWPFAHEFTLMTNTFQLDDRFQETAKRIIEQVQAIPPVLLVLAYAVIPATFEEFCFRGYLYNAIRPRTTAVQTILATAIIFGLFHFVTQGALSMERLANSTILGIILGWMRYKTDSIWPGIVMHTCHNGFLLIMAHYARQLEARFPQFQDRQHLPASWLIGAGAVAIIGFALVQLFASPPPRESETVALETS</sequence>
<proteinExistence type="predicted"/>
<dbReference type="AlphaFoldDB" id="A0A517ZIE3"/>
<dbReference type="PANTHER" id="PTHR43471:SF3">
    <property type="entry name" value="ABC TRANSPORTER PERMEASE PROTEIN NATB"/>
    <property type="match status" value="1"/>
</dbReference>
<feature type="domain" description="CAAX prenyl protease 2/Lysostaphin resistance protein A-like" evidence="2">
    <location>
        <begin position="571"/>
        <end position="663"/>
    </location>
</feature>
<dbReference type="GO" id="GO:0140359">
    <property type="term" value="F:ABC-type transporter activity"/>
    <property type="evidence" value="ECO:0007669"/>
    <property type="project" value="InterPro"/>
</dbReference>
<dbReference type="GO" id="GO:0004175">
    <property type="term" value="F:endopeptidase activity"/>
    <property type="evidence" value="ECO:0007669"/>
    <property type="project" value="UniProtKB-ARBA"/>
</dbReference>
<evidence type="ECO:0000259" key="2">
    <source>
        <dbReference type="Pfam" id="PF02517"/>
    </source>
</evidence>
<dbReference type="Pfam" id="PF12679">
    <property type="entry name" value="ABC2_membrane_2"/>
    <property type="match status" value="1"/>
</dbReference>
<feature type="transmembrane region" description="Helical" evidence="1">
    <location>
        <begin position="218"/>
        <end position="244"/>
    </location>
</feature>
<keyword evidence="1" id="KW-1133">Transmembrane helix</keyword>
<feature type="transmembrane region" description="Helical" evidence="1">
    <location>
        <begin position="274"/>
        <end position="296"/>
    </location>
</feature>
<accession>A0A517ZIE3</accession>
<dbReference type="Proteomes" id="UP000319383">
    <property type="component" value="Chromosome"/>
</dbReference>
<feature type="transmembrane region" description="Helical" evidence="1">
    <location>
        <begin position="43"/>
        <end position="65"/>
    </location>
</feature>
<feature type="transmembrane region" description="Helical" evidence="1">
    <location>
        <begin position="603"/>
        <end position="621"/>
    </location>
</feature>
<feature type="transmembrane region" description="Helical" evidence="1">
    <location>
        <begin position="316"/>
        <end position="337"/>
    </location>
</feature>
<dbReference type="GO" id="GO:0005886">
    <property type="term" value="C:plasma membrane"/>
    <property type="evidence" value="ECO:0007669"/>
    <property type="project" value="UniProtKB-SubCell"/>
</dbReference>
<name>A0A517ZIE3_9PLAN</name>
<feature type="transmembrane region" description="Helical" evidence="1">
    <location>
        <begin position="692"/>
        <end position="711"/>
    </location>
</feature>
<reference evidence="3 4" key="1">
    <citation type="submission" date="2019-02" db="EMBL/GenBank/DDBJ databases">
        <title>Deep-cultivation of Planctomycetes and their phenomic and genomic characterization uncovers novel biology.</title>
        <authorList>
            <person name="Wiegand S."/>
            <person name="Jogler M."/>
            <person name="Boedeker C."/>
            <person name="Pinto D."/>
            <person name="Vollmers J."/>
            <person name="Rivas-Marin E."/>
            <person name="Kohn T."/>
            <person name="Peeters S.H."/>
            <person name="Heuer A."/>
            <person name="Rast P."/>
            <person name="Oberbeckmann S."/>
            <person name="Bunk B."/>
            <person name="Jeske O."/>
            <person name="Meyerdierks A."/>
            <person name="Storesund J.E."/>
            <person name="Kallscheuer N."/>
            <person name="Luecker S."/>
            <person name="Lage O.M."/>
            <person name="Pohl T."/>
            <person name="Merkel B.J."/>
            <person name="Hornburger P."/>
            <person name="Mueller R.-W."/>
            <person name="Bruemmer F."/>
            <person name="Labrenz M."/>
            <person name="Spormann A.M."/>
            <person name="Op den Camp H."/>
            <person name="Overmann J."/>
            <person name="Amann R."/>
            <person name="Jetten M.S.M."/>
            <person name="Mascher T."/>
            <person name="Medema M.H."/>
            <person name="Devos D.P."/>
            <person name="Kaster A.-K."/>
            <person name="Ovreas L."/>
            <person name="Rohde M."/>
            <person name="Galperin M.Y."/>
            <person name="Jogler C."/>
        </authorList>
    </citation>
    <scope>NUCLEOTIDE SEQUENCE [LARGE SCALE GENOMIC DNA]</scope>
    <source>
        <strain evidence="3 4">Mal52</strain>
    </source>
</reference>
<dbReference type="EMBL" id="CP036276">
    <property type="protein sequence ID" value="QDU42246.1"/>
    <property type="molecule type" value="Genomic_DNA"/>
</dbReference>
<dbReference type="NCBIfam" id="NF041647">
    <property type="entry name" value="ABC_perm_CPBP"/>
    <property type="match status" value="1"/>
</dbReference>
<feature type="transmembrane region" description="Helical" evidence="1">
    <location>
        <begin position="518"/>
        <end position="539"/>
    </location>
</feature>
<keyword evidence="1" id="KW-0472">Membrane</keyword>
<protein>
    <submittedName>
        <fullName evidence="3">Inner membrane transport permease YbhS</fullName>
    </submittedName>
</protein>
<keyword evidence="1" id="KW-0812">Transmembrane</keyword>
<gene>
    <name evidence="3" type="primary">ybhS</name>
    <name evidence="3" type="ORF">Mal52_07010</name>
</gene>
<feature type="transmembrane region" description="Helical" evidence="1">
    <location>
        <begin position="349"/>
        <end position="366"/>
    </location>
</feature>
<organism evidence="3 4">
    <name type="scientific">Symmachiella dynata</name>
    <dbReference type="NCBI Taxonomy" id="2527995"/>
    <lineage>
        <taxon>Bacteria</taxon>
        <taxon>Pseudomonadati</taxon>
        <taxon>Planctomycetota</taxon>
        <taxon>Planctomycetia</taxon>
        <taxon>Planctomycetales</taxon>
        <taxon>Planctomycetaceae</taxon>
        <taxon>Symmachiella</taxon>
    </lineage>
</organism>
<evidence type="ECO:0000256" key="1">
    <source>
        <dbReference type="SAM" id="Phobius"/>
    </source>
</evidence>
<dbReference type="GO" id="GO:0080120">
    <property type="term" value="P:CAAX-box protein maturation"/>
    <property type="evidence" value="ECO:0007669"/>
    <property type="project" value="UniProtKB-ARBA"/>
</dbReference>
<feature type="transmembrane region" description="Helical" evidence="1">
    <location>
        <begin position="372"/>
        <end position="389"/>
    </location>
</feature>